<evidence type="ECO:0000313" key="2">
    <source>
        <dbReference type="Proteomes" id="UP000023152"/>
    </source>
</evidence>
<reference evidence="1 2" key="1">
    <citation type="journal article" date="2013" name="Curr. Biol.">
        <title>The Genome of the Foraminiferan Reticulomyxa filosa.</title>
        <authorList>
            <person name="Glockner G."/>
            <person name="Hulsmann N."/>
            <person name="Schleicher M."/>
            <person name="Noegel A.A."/>
            <person name="Eichinger L."/>
            <person name="Gallinger C."/>
            <person name="Pawlowski J."/>
            <person name="Sierra R."/>
            <person name="Euteneuer U."/>
            <person name="Pillet L."/>
            <person name="Moustafa A."/>
            <person name="Platzer M."/>
            <person name="Groth M."/>
            <person name="Szafranski K."/>
            <person name="Schliwa M."/>
        </authorList>
    </citation>
    <scope>NUCLEOTIDE SEQUENCE [LARGE SCALE GENOMIC DNA]</scope>
</reference>
<gene>
    <name evidence="1" type="ORF">RFI_31686</name>
</gene>
<dbReference type="EMBL" id="ASPP01027838">
    <property type="protein sequence ID" value="ETO05708.1"/>
    <property type="molecule type" value="Genomic_DNA"/>
</dbReference>
<comment type="caution">
    <text evidence="1">The sequence shown here is derived from an EMBL/GenBank/DDBJ whole genome shotgun (WGS) entry which is preliminary data.</text>
</comment>
<proteinExistence type="predicted"/>
<evidence type="ECO:0000313" key="1">
    <source>
        <dbReference type="EMBL" id="ETO05708.1"/>
    </source>
</evidence>
<keyword evidence="2" id="KW-1185">Reference proteome</keyword>
<accession>X6LUU2</accession>
<dbReference type="Proteomes" id="UP000023152">
    <property type="component" value="Unassembled WGS sequence"/>
</dbReference>
<dbReference type="AlphaFoldDB" id="X6LUU2"/>
<protein>
    <submittedName>
        <fullName evidence="1">Uncharacterized protein</fullName>
    </submittedName>
</protein>
<organism evidence="1 2">
    <name type="scientific">Reticulomyxa filosa</name>
    <dbReference type="NCBI Taxonomy" id="46433"/>
    <lineage>
        <taxon>Eukaryota</taxon>
        <taxon>Sar</taxon>
        <taxon>Rhizaria</taxon>
        <taxon>Retaria</taxon>
        <taxon>Foraminifera</taxon>
        <taxon>Monothalamids</taxon>
        <taxon>Reticulomyxidae</taxon>
        <taxon>Reticulomyxa</taxon>
    </lineage>
</organism>
<name>X6LUU2_RETFI</name>
<sequence length="189" mass="21738">MSSTSAQKEAKKRISVSLEFDDLLSLFRKQTSQNKQKSQKERQIILDSILKQTVQKIQVKVEGNQYTLPEFVAEELNIQPPSTIEECSAEVYAGLETYTGLKKKTSKISIHFLSFFYYYYYYYDVFEQRLHELDLFEHARAELDTDSENPEQLNINVKLKEKRILSASAGASHSATSFAPVTGVLIIFF</sequence>